<organism evidence="1 2">
    <name type="scientific">Sulfitobacter donghicola DSW-25 = KCTC 12864 = JCM 14565</name>
    <dbReference type="NCBI Taxonomy" id="1300350"/>
    <lineage>
        <taxon>Bacteria</taxon>
        <taxon>Pseudomonadati</taxon>
        <taxon>Pseudomonadota</taxon>
        <taxon>Alphaproteobacteria</taxon>
        <taxon>Rhodobacterales</taxon>
        <taxon>Roseobacteraceae</taxon>
        <taxon>Sulfitobacter</taxon>
    </lineage>
</organism>
<gene>
    <name evidence="1" type="ORF">DSW25_04145</name>
</gene>
<dbReference type="EMBL" id="JAMC01000010">
    <property type="protein sequence ID" value="KEJ88020.1"/>
    <property type="molecule type" value="Genomic_DNA"/>
</dbReference>
<comment type="caution">
    <text evidence="1">The sequence shown here is derived from an EMBL/GenBank/DDBJ whole genome shotgun (WGS) entry which is preliminary data.</text>
</comment>
<protein>
    <submittedName>
        <fullName evidence="1">Uncharacterized protein</fullName>
    </submittedName>
</protein>
<keyword evidence="2" id="KW-1185">Reference proteome</keyword>
<sequence>MSFQAFQWKSGGETVLSQDFKKEVKSIFNNNILQDKTFAPRSDLCSSYGFYDYGNEKSTSIPKPSRLKSPTRELNLHEVHRPCMVRDFLRC</sequence>
<name>A0A073IET0_9RHOB</name>
<evidence type="ECO:0000313" key="1">
    <source>
        <dbReference type="EMBL" id="KEJ88020.1"/>
    </source>
</evidence>
<proteinExistence type="predicted"/>
<dbReference type="AlphaFoldDB" id="A0A073IET0"/>
<dbReference type="Proteomes" id="UP000027734">
    <property type="component" value="Unassembled WGS sequence"/>
</dbReference>
<reference evidence="1 2" key="1">
    <citation type="submission" date="2014-01" db="EMBL/GenBank/DDBJ databases">
        <title>Sulfitobacter donghicola JCM 14565 Genome Sequencing.</title>
        <authorList>
            <person name="Lai Q."/>
            <person name="Hong Z."/>
        </authorList>
    </citation>
    <scope>NUCLEOTIDE SEQUENCE [LARGE SCALE GENOMIC DNA]</scope>
    <source>
        <strain evidence="1 2">JCM 14565</strain>
    </source>
</reference>
<accession>A0A073IET0</accession>
<evidence type="ECO:0000313" key="2">
    <source>
        <dbReference type="Proteomes" id="UP000027734"/>
    </source>
</evidence>